<dbReference type="PANTHER" id="PTHR43649:SF12">
    <property type="entry name" value="DIACETYLCHITOBIOSE BINDING PROTEIN DASA"/>
    <property type="match status" value="1"/>
</dbReference>
<name>A0A4R5CNA6_9ACTN</name>
<evidence type="ECO:0000313" key="2">
    <source>
        <dbReference type="Proteomes" id="UP000294739"/>
    </source>
</evidence>
<evidence type="ECO:0000313" key="1">
    <source>
        <dbReference type="EMBL" id="TDE00201.1"/>
    </source>
</evidence>
<dbReference type="Gene3D" id="3.40.190.10">
    <property type="entry name" value="Periplasmic binding protein-like II"/>
    <property type="match status" value="2"/>
</dbReference>
<dbReference type="OrthoDB" id="7918484at2"/>
<reference evidence="1 2" key="1">
    <citation type="submission" date="2019-03" db="EMBL/GenBank/DDBJ databases">
        <title>Draft genome sequences of novel Actinobacteria.</title>
        <authorList>
            <person name="Sahin N."/>
            <person name="Ay H."/>
            <person name="Saygin H."/>
        </authorList>
    </citation>
    <scope>NUCLEOTIDE SEQUENCE [LARGE SCALE GENOMIC DNA]</scope>
    <source>
        <strain evidence="1 2">5K138</strain>
    </source>
</reference>
<dbReference type="InterPro" id="IPR006059">
    <property type="entry name" value="SBP"/>
</dbReference>
<dbReference type="AlphaFoldDB" id="A0A4R5CNA6"/>
<dbReference type="PANTHER" id="PTHR43649">
    <property type="entry name" value="ARABINOSE-BINDING PROTEIN-RELATED"/>
    <property type="match status" value="1"/>
</dbReference>
<dbReference type="SUPFAM" id="SSF53850">
    <property type="entry name" value="Periplasmic binding protein-like II"/>
    <property type="match status" value="1"/>
</dbReference>
<sequence length="499" mass="52978">MGTDARNERRSTDSVVHRISGISTANRPGNRHDWITGLTDAGHSCSKSTRGTRRCHMNTSNPMRPAISRRTFLGAVAATGVGSLAAGCGAGDDNAGDSSSAGGELSIMFWGEGNQNELQLELIELYEQQADGVTFSAEYSGLEGYYDKLATRVAGGNPADIFGIHDVSLAEYAARGAVRNIEEFRAEPLGLDSVANESVVEGCLIGGELHFVPLGVSTEPGFIYDKTVLEQAGLALPSDEWTLAEYRELAQAVAQSGVRTAGTADLGGVPPALGAWLRTHELSLLSSGGLGFDVDDLAEWFNFWDELRREGSAVPIEVTAAAVGFQNDPVVTADAALTTTAKDKGWLALDGLTDDELVLVPFPRAAADAPAATQIVPGAWFAVSAESEKVDAAIDFLSYHISNMDALRTIGIGRHGVPLFEEAREELYPEAKPAHQKIYDLLATVEASQTGAVDVVYPVGANELFQQLKPLNEQIGFGQSGVSDAAESFFDTAERILEG</sequence>
<keyword evidence="2" id="KW-1185">Reference proteome</keyword>
<dbReference type="InParanoid" id="A0A4R5CNA6"/>
<dbReference type="InterPro" id="IPR006311">
    <property type="entry name" value="TAT_signal"/>
</dbReference>
<dbReference type="Proteomes" id="UP000294739">
    <property type="component" value="Unassembled WGS sequence"/>
</dbReference>
<organism evidence="1 2">
    <name type="scientific">Jiangella asiatica</name>
    <dbReference type="NCBI Taxonomy" id="2530372"/>
    <lineage>
        <taxon>Bacteria</taxon>
        <taxon>Bacillati</taxon>
        <taxon>Actinomycetota</taxon>
        <taxon>Actinomycetes</taxon>
        <taxon>Jiangellales</taxon>
        <taxon>Jiangellaceae</taxon>
        <taxon>Jiangella</taxon>
    </lineage>
</organism>
<proteinExistence type="predicted"/>
<dbReference type="InterPro" id="IPR050490">
    <property type="entry name" value="Bact_solute-bd_prot1"/>
</dbReference>
<dbReference type="Pfam" id="PF13416">
    <property type="entry name" value="SBP_bac_8"/>
    <property type="match status" value="1"/>
</dbReference>
<dbReference type="EMBL" id="SMKZ01000053">
    <property type="protein sequence ID" value="TDE00201.1"/>
    <property type="molecule type" value="Genomic_DNA"/>
</dbReference>
<comment type="caution">
    <text evidence="1">The sequence shown here is derived from an EMBL/GenBank/DDBJ whole genome shotgun (WGS) entry which is preliminary data.</text>
</comment>
<gene>
    <name evidence="1" type="ORF">E1269_26170</name>
</gene>
<protein>
    <submittedName>
        <fullName evidence="1">Carbohydrate ABC transporter substrate-binding protein</fullName>
    </submittedName>
</protein>
<accession>A0A4R5CNA6</accession>
<dbReference type="PROSITE" id="PS51318">
    <property type="entry name" value="TAT"/>
    <property type="match status" value="1"/>
</dbReference>